<dbReference type="RefSeq" id="WP_096862507.1">
    <property type="nucleotide sequence ID" value="NZ_CP023668.1"/>
</dbReference>
<evidence type="ECO:0000256" key="1">
    <source>
        <dbReference type="ARBA" id="ARBA00004141"/>
    </source>
</evidence>
<feature type="transmembrane region" description="Helical" evidence="5">
    <location>
        <begin position="215"/>
        <end position="235"/>
    </location>
</feature>
<reference evidence="6 7" key="1">
    <citation type="submission" date="2017-09" db="EMBL/GenBank/DDBJ databases">
        <title>SPAdes assembly of the Mesoplasma lactucae genome.</title>
        <authorList>
            <person name="Knight T.F."/>
            <person name="Rubinstein R."/>
            <person name="Citino T."/>
        </authorList>
    </citation>
    <scope>NUCLEOTIDE SEQUENCE [LARGE SCALE GENOMIC DNA]</scope>
    <source>
        <strain evidence="6 7">831-C4</strain>
    </source>
</reference>
<dbReference type="Pfam" id="PF01925">
    <property type="entry name" value="TauE"/>
    <property type="match status" value="1"/>
</dbReference>
<comment type="subcellular location">
    <subcellularLocation>
        <location evidence="5">Cell membrane</location>
        <topology evidence="5">Multi-pass membrane protein</topology>
    </subcellularLocation>
    <subcellularLocation>
        <location evidence="1">Membrane</location>
        <topology evidence="1">Multi-pass membrane protein</topology>
    </subcellularLocation>
</comment>
<feature type="transmembrane region" description="Helical" evidence="5">
    <location>
        <begin position="43"/>
        <end position="68"/>
    </location>
</feature>
<proteinExistence type="inferred from homology"/>
<feature type="transmembrane region" description="Helical" evidence="5">
    <location>
        <begin position="88"/>
        <end position="109"/>
    </location>
</feature>
<keyword evidence="2 5" id="KW-0812">Transmembrane</keyword>
<evidence type="ECO:0000256" key="3">
    <source>
        <dbReference type="ARBA" id="ARBA00022989"/>
    </source>
</evidence>
<feature type="transmembrane region" description="Helical" evidence="5">
    <location>
        <begin position="363"/>
        <end position="381"/>
    </location>
</feature>
<feature type="transmembrane region" description="Helical" evidence="5">
    <location>
        <begin position="121"/>
        <end position="144"/>
    </location>
</feature>
<evidence type="ECO:0000256" key="2">
    <source>
        <dbReference type="ARBA" id="ARBA00022692"/>
    </source>
</evidence>
<feature type="transmembrane region" description="Helical" evidence="5">
    <location>
        <begin position="191"/>
        <end position="209"/>
    </location>
</feature>
<gene>
    <name evidence="6" type="ORF">CP520_00365</name>
</gene>
<keyword evidence="5" id="KW-1003">Cell membrane</keyword>
<dbReference type="Proteomes" id="UP000232227">
    <property type="component" value="Chromosome"/>
</dbReference>
<dbReference type="InterPro" id="IPR002781">
    <property type="entry name" value="TM_pro_TauE-like"/>
</dbReference>
<dbReference type="PANTHER" id="PTHR43483">
    <property type="entry name" value="MEMBRANE TRANSPORTER PROTEIN HI_0806-RELATED"/>
    <property type="match status" value="1"/>
</dbReference>
<dbReference type="OrthoDB" id="357960at2"/>
<comment type="similarity">
    <text evidence="5">Belongs to the 4-toluene sulfonate uptake permease (TSUP) (TC 2.A.102) family.</text>
</comment>
<evidence type="ECO:0000256" key="4">
    <source>
        <dbReference type="ARBA" id="ARBA00023136"/>
    </source>
</evidence>
<evidence type="ECO:0000256" key="5">
    <source>
        <dbReference type="RuleBase" id="RU363041"/>
    </source>
</evidence>
<keyword evidence="4 5" id="KW-0472">Membrane</keyword>
<protein>
    <recommendedName>
        <fullName evidence="5">Probable membrane transporter protein</fullName>
    </recommendedName>
</protein>
<keyword evidence="3 5" id="KW-1133">Transmembrane helix</keyword>
<name>A0A291IQZ8_9MOLU</name>
<organism evidence="6 7">
    <name type="scientific">Mesoplasma lactucae ATCC 49193</name>
    <dbReference type="NCBI Taxonomy" id="81460"/>
    <lineage>
        <taxon>Bacteria</taxon>
        <taxon>Bacillati</taxon>
        <taxon>Mycoplasmatota</taxon>
        <taxon>Mollicutes</taxon>
        <taxon>Entomoplasmatales</taxon>
        <taxon>Entomoplasmataceae</taxon>
        <taxon>Mesoplasma</taxon>
    </lineage>
</organism>
<keyword evidence="7" id="KW-1185">Reference proteome</keyword>
<evidence type="ECO:0000313" key="7">
    <source>
        <dbReference type="Proteomes" id="UP000232227"/>
    </source>
</evidence>
<sequence>MKDKKSAKQDLTTDASKTALQTSSTDLVTLKAPNDKMKHLKSFLLVGTLIAALTTTLIGLIVSLLYYVPGTSEPKWEKYNIADHVGPFVIAMIFVGVIIAFTIALVLTAKKHLILDTKTGLASAGSIGFIASFTDVISVGSYGVTMGLNKPLKMNLKPKLMPGTLTVGYAVPQMLESTLFLVAFDVEIVTLITMMAICIVGGIVGSFIAKYVNSQVFRLIAGVMLFVFAILMILVHPQVGVIKAAADGIGTSGLRGWRLAVGLIAYFFLGICSSLGLGIFAPSLAILALLGLSQTAILAIMSASASGMMPPAAIKYMKDKNYNLKDALMMTFGGVFGTLAAFLIIFVGIQVGGDVEMKTFYNVLKWIAVAVIFYCSFMMLFDFGKDFKKYGWNDDTDDVIPDMK</sequence>
<dbReference type="EMBL" id="CP023668">
    <property type="protein sequence ID" value="ATG97219.1"/>
    <property type="molecule type" value="Genomic_DNA"/>
</dbReference>
<feature type="transmembrane region" description="Helical" evidence="5">
    <location>
        <begin position="327"/>
        <end position="351"/>
    </location>
</feature>
<dbReference type="PANTHER" id="PTHR43483:SF3">
    <property type="entry name" value="MEMBRANE TRANSPORTER PROTEIN HI_0806-RELATED"/>
    <property type="match status" value="1"/>
</dbReference>
<evidence type="ECO:0000313" key="6">
    <source>
        <dbReference type="EMBL" id="ATG97219.1"/>
    </source>
</evidence>
<dbReference type="AlphaFoldDB" id="A0A291IQZ8"/>
<dbReference type="KEGG" id="mlac:CP520_00365"/>
<feature type="transmembrane region" description="Helical" evidence="5">
    <location>
        <begin position="286"/>
        <end position="306"/>
    </location>
</feature>
<feature type="transmembrane region" description="Helical" evidence="5">
    <location>
        <begin position="256"/>
        <end position="280"/>
    </location>
</feature>
<accession>A0A291IQZ8</accession>